<keyword evidence="10" id="KW-0175">Coiled coil</keyword>
<feature type="domain" description="JmjC" evidence="13">
    <location>
        <begin position="37"/>
        <end position="906"/>
    </location>
</feature>
<dbReference type="EMBL" id="CAJHNJ030000095">
    <property type="protein sequence ID" value="CAG9135104.1"/>
    <property type="molecule type" value="Genomic_DNA"/>
</dbReference>
<sequence length="1618" mass="185418">MSKQATLRMPLADFVEYFETPPEARAEKVLNLISLEFSDPNMAPLVEPPLIARSLDWATRVWRSLSPRAPARPAVAKYCLLCPRGGYTDWHVDFGGTTVWYHVLTGQKVFYLAPPTATNLALYQQWSASNNQSERFFGDMYHVVSEEYRRSLKENLESTIVLDENDLEENWKRLKDSLVNTAVKVCGVNKRKKSGKRELTWWDDECKKVVNEKKMAWLDFLSKKANNRMQGNQGMDDEMKEIREKYVLLKKKVKEVIERKKKALKDEYDRKFSDNFRANIKLFWKLVRKARGKSENTNLDVIRDENGDVLKDENKVLKRWKEYFESLFESTDCRTSSDVEVANERIVDEENKISMKEIMEALKRMKVGKSAGYDRVSLEMLRAGGGVAASELYQLFNECWRCGTVPRDWCRAVIVPLYKGKGSLQTCNSYRGISLLSIVGKLYAKILIERVVKETEEKIWDVQGGFRKGMGCTDQVFSLRSVTEKVLAKQQKVFCAFVDLEKAYDRVRRNDLWETLSVYGVDTHLTRALGSLYRESSACVRINGAYTDWFDIHRGVRQGCVASPWLFNLFMDSCLKDMKDDERGLRIGELLLKCLLYADDQVILASSVEQLQQQVTLMHESFKRKGMKVNVSKTKVMVFERDEEVTECEITIENERVEQVNEFVYLGSLFTRDGKCEGDIERRVKAGNKVNGALHSFMGSQSVSQKARLAVHGGVLVPTLMYGSESWVWQKKNESRVNAVEMRSLRSMCGLKLNDRIRNSIIRERVGVKEDVVTKIEKGMLRWFGHIERMDERRLTKEIYCVEMNGCVGRGRPRRKYVDQIGDILKKSQIRSFRNRRACMKRLMNVEEAKEVEWYGTAEVSAGDTLVIPSGWVHAVLTPQDSLVVGGNFLHEYAIEMQLQIYEIERRVETPMVYRYPLFEAMNWSAGAHLLALLRRHNEESQDEDFIVSEHDVQAPQADLPPLLLRGIKLLANALKEWHALKSTDAAKRDNVPKCLNSGQLVRELGKELRILEKRTATMANRDKDFKLKTMTPTKAHTKKATQKKSLKLTLPKPIMHMAHLNGEYQEEKLYDKPFIETKDIIYHQDTRFITQDIPQDIKYTDGLQEAKTFVVDGKELILPTDKSYLYQNYEEHLPMYTQDSNGYVEAVDKKSDILRIKMDNSPSSSREAPPPYSPLPEHSILKSHLIGRPLDPPHLIGRPLDTPIEGALKQQWTISKKDSGEFHEQILFTNENVEQTLPRQVPYGPGMYSTDDIQPEYQYVVDTKQPYQTYSYLLPREPYRYIPQETTEQAPTQVYSQSVQELPPEPYHELPSYDAAVAQQQFATAAAAAAPAHYEIEPPPAPRLRRSERPARRRVSPTYDYEDIDLYIDDAPATRRSRASNSYRAPAPRPAPANGIESLIQASVLAEEEPPTATEDAAVAGMLSISEPRYTPQRTFGLASDSQRGTTSNSASPSTNGKRARAPPSSDDDDEEDVIKEVHRDEEYVYPSLEMSSDEDEEWTSSRRRTSRNRNDSKSKSERDSSWSPRARLGRLVPRLRSGRAARRESVRAALHHARHHADKAPPQPPNAKRAVLATKSKRPPPPAPPTPNKNNSRLKKGMKTAKQRLGKILKIHKMVY</sequence>
<dbReference type="GO" id="GO:0051213">
    <property type="term" value="F:dioxygenase activity"/>
    <property type="evidence" value="ECO:0007669"/>
    <property type="project" value="UniProtKB-KW"/>
</dbReference>
<dbReference type="InterPro" id="IPR000477">
    <property type="entry name" value="RT_dom"/>
</dbReference>
<dbReference type="InterPro" id="IPR003347">
    <property type="entry name" value="JmjC_dom"/>
</dbReference>
<dbReference type="Gene3D" id="1.20.58.1360">
    <property type="match status" value="1"/>
</dbReference>
<dbReference type="GO" id="GO:0071897">
    <property type="term" value="P:DNA biosynthetic process"/>
    <property type="evidence" value="ECO:0007669"/>
    <property type="project" value="UniProtKB-ARBA"/>
</dbReference>
<dbReference type="InterPro" id="IPR050690">
    <property type="entry name" value="JHDM1_Histone_Demethylase"/>
</dbReference>
<comment type="caution">
    <text evidence="14">The sequence shown here is derived from an EMBL/GenBank/DDBJ whole genome shotgun (WGS) entry which is preliminary data.</text>
</comment>
<dbReference type="GO" id="GO:0006325">
    <property type="term" value="P:chromatin organization"/>
    <property type="evidence" value="ECO:0007669"/>
    <property type="project" value="UniProtKB-KW"/>
</dbReference>
<feature type="region of interest" description="Disordered" evidence="11">
    <location>
        <begin position="1434"/>
        <end position="1607"/>
    </location>
</feature>
<evidence type="ECO:0000256" key="10">
    <source>
        <dbReference type="SAM" id="Coils"/>
    </source>
</evidence>
<keyword evidence="8" id="KW-0804">Transcription</keyword>
<keyword evidence="4" id="KW-0223">Dioxygenase</keyword>
<feature type="region of interest" description="Disordered" evidence="11">
    <location>
        <begin position="1160"/>
        <end position="1179"/>
    </location>
</feature>
<feature type="domain" description="Reverse transcriptase" evidence="12">
    <location>
        <begin position="398"/>
        <end position="670"/>
    </location>
</feature>
<comment type="subcellular location">
    <subcellularLocation>
        <location evidence="1">Nucleus</location>
    </subcellularLocation>
</comment>
<dbReference type="Pfam" id="PF17811">
    <property type="entry name" value="JHD"/>
    <property type="match status" value="1"/>
</dbReference>
<dbReference type="SMART" id="SM00558">
    <property type="entry name" value="JmjC"/>
    <property type="match status" value="1"/>
</dbReference>
<dbReference type="InterPro" id="IPR043128">
    <property type="entry name" value="Rev_trsase/Diguanyl_cyclase"/>
</dbReference>
<keyword evidence="15" id="KW-1185">Reference proteome</keyword>
<evidence type="ECO:0000256" key="8">
    <source>
        <dbReference type="ARBA" id="ARBA00023163"/>
    </source>
</evidence>
<dbReference type="Pfam" id="PF00078">
    <property type="entry name" value="RVT_1"/>
    <property type="match status" value="1"/>
</dbReference>
<dbReference type="PROSITE" id="PS50878">
    <property type="entry name" value="RT_POL"/>
    <property type="match status" value="1"/>
</dbReference>
<feature type="coiled-coil region" evidence="10">
    <location>
        <begin position="232"/>
        <end position="259"/>
    </location>
</feature>
<evidence type="ECO:0000256" key="1">
    <source>
        <dbReference type="ARBA" id="ARBA00004123"/>
    </source>
</evidence>
<gene>
    <name evidence="14" type="ORF">PLXY2_LOCUS13381</name>
</gene>
<reference evidence="14" key="1">
    <citation type="submission" date="2020-11" db="EMBL/GenBank/DDBJ databases">
        <authorList>
            <person name="Whiteford S."/>
        </authorList>
    </citation>
    <scope>NUCLEOTIDE SEQUENCE</scope>
</reference>
<keyword evidence="2" id="KW-0479">Metal-binding</keyword>
<evidence type="ECO:0000259" key="13">
    <source>
        <dbReference type="PROSITE" id="PS51184"/>
    </source>
</evidence>
<evidence type="ECO:0000313" key="14">
    <source>
        <dbReference type="EMBL" id="CAG9135104.1"/>
    </source>
</evidence>
<dbReference type="CDD" id="cd01650">
    <property type="entry name" value="RT_nLTR_like"/>
    <property type="match status" value="1"/>
</dbReference>
<keyword evidence="9" id="KW-0539">Nucleus</keyword>
<evidence type="ECO:0000256" key="2">
    <source>
        <dbReference type="ARBA" id="ARBA00022723"/>
    </source>
</evidence>
<dbReference type="Proteomes" id="UP000653454">
    <property type="component" value="Unassembled WGS sequence"/>
</dbReference>
<keyword evidence="5" id="KW-0560">Oxidoreductase</keyword>
<evidence type="ECO:0000256" key="6">
    <source>
        <dbReference type="ARBA" id="ARBA00023004"/>
    </source>
</evidence>
<dbReference type="PROSITE" id="PS51184">
    <property type="entry name" value="JMJC"/>
    <property type="match status" value="1"/>
</dbReference>
<evidence type="ECO:0000256" key="4">
    <source>
        <dbReference type="ARBA" id="ARBA00022964"/>
    </source>
</evidence>
<name>A0A8S4G5L1_PLUXY</name>
<keyword evidence="6" id="KW-0408">Iron</keyword>
<dbReference type="PANTHER" id="PTHR23123">
    <property type="entry name" value="PHD/F-BOX CONTAINING PROTEIN"/>
    <property type="match status" value="1"/>
</dbReference>
<keyword evidence="7" id="KW-0805">Transcription regulation</keyword>
<feature type="compositionally biased region" description="Basic residues" evidence="11">
    <location>
        <begin position="1594"/>
        <end position="1607"/>
    </location>
</feature>
<evidence type="ECO:0000259" key="12">
    <source>
        <dbReference type="PROSITE" id="PS50878"/>
    </source>
</evidence>
<dbReference type="SUPFAM" id="SSF56672">
    <property type="entry name" value="DNA/RNA polymerases"/>
    <property type="match status" value="1"/>
</dbReference>
<dbReference type="GO" id="GO:0005634">
    <property type="term" value="C:nucleus"/>
    <property type="evidence" value="ECO:0007669"/>
    <property type="project" value="UniProtKB-SubCell"/>
</dbReference>
<feature type="region of interest" description="Disordered" evidence="11">
    <location>
        <begin position="1337"/>
        <end position="1358"/>
    </location>
</feature>
<feature type="region of interest" description="Disordered" evidence="11">
    <location>
        <begin position="1373"/>
        <end position="1395"/>
    </location>
</feature>
<evidence type="ECO:0000313" key="15">
    <source>
        <dbReference type="Proteomes" id="UP000653454"/>
    </source>
</evidence>
<feature type="compositionally biased region" description="Basic and acidic residues" evidence="11">
    <location>
        <begin position="1510"/>
        <end position="1522"/>
    </location>
</feature>
<keyword evidence="3" id="KW-0156">Chromatin regulator</keyword>
<evidence type="ECO:0000256" key="3">
    <source>
        <dbReference type="ARBA" id="ARBA00022853"/>
    </source>
</evidence>
<protein>
    <submittedName>
        <fullName evidence="14">(diamondback moth) hypothetical protein</fullName>
    </submittedName>
</protein>
<accession>A0A8S4G5L1</accession>
<evidence type="ECO:0000256" key="5">
    <source>
        <dbReference type="ARBA" id="ARBA00023002"/>
    </source>
</evidence>
<evidence type="ECO:0000256" key="7">
    <source>
        <dbReference type="ARBA" id="ARBA00023015"/>
    </source>
</evidence>
<dbReference type="GO" id="GO:0046872">
    <property type="term" value="F:metal ion binding"/>
    <property type="evidence" value="ECO:0007669"/>
    <property type="project" value="UniProtKB-KW"/>
</dbReference>
<feature type="compositionally biased region" description="Polar residues" evidence="11">
    <location>
        <begin position="1441"/>
        <end position="1458"/>
    </location>
</feature>
<dbReference type="SUPFAM" id="SSF51197">
    <property type="entry name" value="Clavaminate synthase-like"/>
    <property type="match status" value="2"/>
</dbReference>
<dbReference type="InterPro" id="IPR041070">
    <property type="entry name" value="JHD"/>
</dbReference>
<dbReference type="InterPro" id="IPR043502">
    <property type="entry name" value="DNA/RNA_pol_sf"/>
</dbReference>
<evidence type="ECO:0000256" key="11">
    <source>
        <dbReference type="SAM" id="MobiDB-lite"/>
    </source>
</evidence>
<dbReference type="Gene3D" id="2.60.120.650">
    <property type="entry name" value="Cupin"/>
    <property type="match status" value="2"/>
</dbReference>
<proteinExistence type="predicted"/>
<organism evidence="14 15">
    <name type="scientific">Plutella xylostella</name>
    <name type="common">Diamondback moth</name>
    <name type="synonym">Plutella maculipennis</name>
    <dbReference type="NCBI Taxonomy" id="51655"/>
    <lineage>
        <taxon>Eukaryota</taxon>
        <taxon>Metazoa</taxon>
        <taxon>Ecdysozoa</taxon>
        <taxon>Arthropoda</taxon>
        <taxon>Hexapoda</taxon>
        <taxon>Insecta</taxon>
        <taxon>Pterygota</taxon>
        <taxon>Neoptera</taxon>
        <taxon>Endopterygota</taxon>
        <taxon>Lepidoptera</taxon>
        <taxon>Glossata</taxon>
        <taxon>Ditrysia</taxon>
        <taxon>Yponomeutoidea</taxon>
        <taxon>Plutellidae</taxon>
        <taxon>Plutella</taxon>
    </lineage>
</organism>
<evidence type="ECO:0000256" key="9">
    <source>
        <dbReference type="ARBA" id="ARBA00023242"/>
    </source>
</evidence>
<dbReference type="Gene3D" id="3.30.70.270">
    <property type="match status" value="1"/>
</dbReference>